<dbReference type="AlphaFoldDB" id="A0A1F7RQS2"/>
<accession>A0A1F7RQS2</accession>
<protein>
    <submittedName>
        <fullName evidence="1">Pilus assembly protein HicB</fullName>
    </submittedName>
</protein>
<name>A0A1F7RQS2_9BACT</name>
<dbReference type="EMBL" id="MGDD01000251">
    <property type="protein sequence ID" value="OGL43873.1"/>
    <property type="molecule type" value="Genomic_DNA"/>
</dbReference>
<gene>
    <name evidence="1" type="ORF">A2161_17695</name>
</gene>
<organism evidence="1 2">
    <name type="scientific">Candidatus Schekmanbacteria bacterium RBG_13_48_7</name>
    <dbReference type="NCBI Taxonomy" id="1817878"/>
    <lineage>
        <taxon>Bacteria</taxon>
        <taxon>Candidatus Schekmaniibacteriota</taxon>
    </lineage>
</organism>
<reference evidence="1 2" key="1">
    <citation type="journal article" date="2016" name="Nat. Commun.">
        <title>Thousands of microbial genomes shed light on interconnected biogeochemical processes in an aquifer system.</title>
        <authorList>
            <person name="Anantharaman K."/>
            <person name="Brown C.T."/>
            <person name="Hug L.A."/>
            <person name="Sharon I."/>
            <person name="Castelle C.J."/>
            <person name="Probst A.J."/>
            <person name="Thomas B.C."/>
            <person name="Singh A."/>
            <person name="Wilkins M.J."/>
            <person name="Karaoz U."/>
            <person name="Brodie E.L."/>
            <person name="Williams K.H."/>
            <person name="Hubbard S.S."/>
            <person name="Banfield J.F."/>
        </authorList>
    </citation>
    <scope>NUCLEOTIDE SEQUENCE [LARGE SCALE GENOMIC DNA]</scope>
</reference>
<sequence length="79" mass="9072">MNPESKYVKIIEWSEVDQCFVGSCPELFYGGCHGDDEREVFNHLCQIIEETIELYKQDGKPLPMPLSGKDFVTKMQKTA</sequence>
<evidence type="ECO:0000313" key="1">
    <source>
        <dbReference type="EMBL" id="OGL43873.1"/>
    </source>
</evidence>
<dbReference type="InterPro" id="IPR035069">
    <property type="entry name" value="TTHA1013/TTHA0281-like"/>
</dbReference>
<proteinExistence type="predicted"/>
<comment type="caution">
    <text evidence="1">The sequence shown here is derived from an EMBL/GenBank/DDBJ whole genome shotgun (WGS) entry which is preliminary data.</text>
</comment>
<evidence type="ECO:0000313" key="2">
    <source>
        <dbReference type="Proteomes" id="UP000179266"/>
    </source>
</evidence>
<dbReference type="SUPFAM" id="SSF143100">
    <property type="entry name" value="TTHA1013/TTHA0281-like"/>
    <property type="match status" value="1"/>
</dbReference>
<dbReference type="Proteomes" id="UP000179266">
    <property type="component" value="Unassembled WGS sequence"/>
</dbReference>